<comment type="subcellular location">
    <subcellularLocation>
        <location evidence="1">Cytoplasm</location>
    </subcellularLocation>
</comment>
<proteinExistence type="inferred from homology"/>
<keyword evidence="14" id="KW-1185">Reference proteome</keyword>
<evidence type="ECO:0000256" key="12">
    <source>
        <dbReference type="ARBA" id="ARBA00049929"/>
    </source>
</evidence>
<protein>
    <recommendedName>
        <fullName evidence="4">Tryptophan--tRNA ligase, cytoplasmic</fullName>
        <ecNumber evidence="3">6.1.1.2</ecNumber>
    </recommendedName>
    <alternativeName>
        <fullName evidence="11">Tryptophanyl-tRNA synthetase</fullName>
    </alternativeName>
</protein>
<dbReference type="EC" id="6.1.1.2" evidence="3"/>
<dbReference type="InterPro" id="IPR002306">
    <property type="entry name" value="Trp-tRNA-ligase"/>
</dbReference>
<evidence type="ECO:0000256" key="7">
    <source>
        <dbReference type="ARBA" id="ARBA00022741"/>
    </source>
</evidence>
<name>A0A9K3LDI5_9STRA</name>
<dbReference type="Proteomes" id="UP000693970">
    <property type="component" value="Unassembled WGS sequence"/>
</dbReference>
<evidence type="ECO:0000256" key="9">
    <source>
        <dbReference type="ARBA" id="ARBA00022917"/>
    </source>
</evidence>
<comment type="similarity">
    <text evidence="2">Belongs to the class-I aminoacyl-tRNA synthetase family.</text>
</comment>
<gene>
    <name evidence="13" type="ORF">IV203_035167</name>
</gene>
<reference evidence="13" key="2">
    <citation type="submission" date="2021-04" db="EMBL/GenBank/DDBJ databases">
        <authorList>
            <person name="Podell S."/>
        </authorList>
    </citation>
    <scope>NUCLEOTIDE SEQUENCE</scope>
    <source>
        <strain evidence="13">Hildebrandi</strain>
    </source>
</reference>
<keyword evidence="7" id="KW-0547">Nucleotide-binding</keyword>
<dbReference type="PANTHER" id="PTHR10055:SF1">
    <property type="entry name" value="TRYPTOPHAN--TRNA LIGASE, CYTOPLASMIC"/>
    <property type="match status" value="1"/>
</dbReference>
<dbReference type="FunFam" id="3.40.50.620:FF:000033">
    <property type="entry name" value="tryptophan--tRNA ligase, cytoplasmic"/>
    <property type="match status" value="1"/>
</dbReference>
<dbReference type="Pfam" id="PF00579">
    <property type="entry name" value="tRNA-synt_1b"/>
    <property type="match status" value="1"/>
</dbReference>
<dbReference type="InterPro" id="IPR002305">
    <property type="entry name" value="aa-tRNA-synth_Ic"/>
</dbReference>
<accession>A0A9K3LDI5</accession>
<dbReference type="GO" id="GO:0005524">
    <property type="term" value="F:ATP binding"/>
    <property type="evidence" value="ECO:0007669"/>
    <property type="project" value="UniProtKB-KW"/>
</dbReference>
<evidence type="ECO:0000256" key="8">
    <source>
        <dbReference type="ARBA" id="ARBA00022840"/>
    </source>
</evidence>
<dbReference type="CDD" id="cd00806">
    <property type="entry name" value="TrpRS_core"/>
    <property type="match status" value="1"/>
</dbReference>
<keyword evidence="9" id="KW-0648">Protein biosynthesis</keyword>
<reference evidence="13" key="1">
    <citation type="journal article" date="2021" name="Sci. Rep.">
        <title>Diploid genomic architecture of Nitzschia inconspicua, an elite biomass production diatom.</title>
        <authorList>
            <person name="Oliver A."/>
            <person name="Podell S."/>
            <person name="Pinowska A."/>
            <person name="Traller J.C."/>
            <person name="Smith S.R."/>
            <person name="McClure R."/>
            <person name="Beliaev A."/>
            <person name="Bohutskyi P."/>
            <person name="Hill E.A."/>
            <person name="Rabines A."/>
            <person name="Zheng H."/>
            <person name="Allen L.Z."/>
            <person name="Kuo A."/>
            <person name="Grigoriev I.V."/>
            <person name="Allen A.E."/>
            <person name="Hazlebeck D."/>
            <person name="Allen E.E."/>
        </authorList>
    </citation>
    <scope>NUCLEOTIDE SEQUENCE</scope>
    <source>
        <strain evidence="13">Hildebrandi</strain>
    </source>
</reference>
<organism evidence="13 14">
    <name type="scientific">Nitzschia inconspicua</name>
    <dbReference type="NCBI Taxonomy" id="303405"/>
    <lineage>
        <taxon>Eukaryota</taxon>
        <taxon>Sar</taxon>
        <taxon>Stramenopiles</taxon>
        <taxon>Ochrophyta</taxon>
        <taxon>Bacillariophyta</taxon>
        <taxon>Bacillariophyceae</taxon>
        <taxon>Bacillariophycidae</taxon>
        <taxon>Bacillariales</taxon>
        <taxon>Bacillariaceae</taxon>
        <taxon>Nitzschia</taxon>
    </lineage>
</organism>
<keyword evidence="5" id="KW-0963">Cytoplasm</keyword>
<dbReference type="PANTHER" id="PTHR10055">
    <property type="entry name" value="TRYPTOPHANYL-TRNA SYNTHETASE"/>
    <property type="match status" value="1"/>
</dbReference>
<evidence type="ECO:0000256" key="2">
    <source>
        <dbReference type="ARBA" id="ARBA00005594"/>
    </source>
</evidence>
<dbReference type="GO" id="GO:0004830">
    <property type="term" value="F:tryptophan-tRNA ligase activity"/>
    <property type="evidence" value="ECO:0007669"/>
    <property type="project" value="UniProtKB-EC"/>
</dbReference>
<evidence type="ECO:0000256" key="6">
    <source>
        <dbReference type="ARBA" id="ARBA00022598"/>
    </source>
</evidence>
<evidence type="ECO:0000256" key="10">
    <source>
        <dbReference type="ARBA" id="ARBA00023146"/>
    </source>
</evidence>
<evidence type="ECO:0000256" key="11">
    <source>
        <dbReference type="ARBA" id="ARBA00030268"/>
    </source>
</evidence>
<keyword evidence="10" id="KW-0030">Aminoacyl-tRNA synthetase</keyword>
<evidence type="ECO:0000256" key="3">
    <source>
        <dbReference type="ARBA" id="ARBA00013161"/>
    </source>
</evidence>
<keyword evidence="8" id="KW-0067">ATP-binding</keyword>
<dbReference type="GO" id="GO:0005737">
    <property type="term" value="C:cytoplasm"/>
    <property type="evidence" value="ECO:0007669"/>
    <property type="project" value="UniProtKB-SubCell"/>
</dbReference>
<dbReference type="FunFam" id="1.10.240.10:FF:000007">
    <property type="entry name" value="Tryptophan--tRNA ligase"/>
    <property type="match status" value="1"/>
</dbReference>
<comment type="caution">
    <text evidence="13">The sequence shown here is derived from an EMBL/GenBank/DDBJ whole genome shotgun (WGS) entry which is preliminary data.</text>
</comment>
<sequence>MDEAAVSLMQPTFIKEKVPSGKFSIQLGKKLGSCELNLPETPEECERFWEALQSALERVISENQPVNSFTISKDTAIKEFGEGILNAGIVKKTPDPLTLSHIAGHVLAVPPSLPFDTTGSIRGIVLDLEQSSVIAGKKARKAEITLKFTVEEREDAPAPGTPGDVSTLSSEAIATLRTNEIRIPEGRDLKAALDPSFVEEEQSKVEAVDAPARKEMKVTAWEVEGSIDYNKLVDQFGSTLIDDALLKRIEAATVGKGNVPRLHRFLRRGIFFSHRDMNALLDCVEKGQPMYLYTGRGPSSSSMHLGHLVPFLFTKWLQDAFNAPLVIQMTDDEKFLFKGEYDPETGDNLLHYANLTMENARDIIACGFDHKKTFLFSDLDYVGTMYPNILRICKAVTTNTVNGIFGFDGSANIGKIAFPAIQAAPSFASSFPVVLDSPVPREAKALCLIPCAIDQDPYFRMTRDVAHKIVGKDHGLGGKPALIHSKFFPPLQGAEGKMSSSDENSAIFLTDTPEQIERKIKAHAFSGGQETKKLQEELGANLEVDVSYQWLRFFMEDDEELERIGKEYGSGSGEYWSTGKVKGRLIEVLKELVAEHQERRARITDEEVRKWMEQRSILVKEE</sequence>
<evidence type="ECO:0000313" key="13">
    <source>
        <dbReference type="EMBL" id="KAG7360068.1"/>
    </source>
</evidence>
<dbReference type="NCBIfam" id="TIGR00233">
    <property type="entry name" value="trpS"/>
    <property type="match status" value="1"/>
</dbReference>
<keyword evidence="6" id="KW-0436">Ligase</keyword>
<evidence type="ECO:0000256" key="1">
    <source>
        <dbReference type="ARBA" id="ARBA00004496"/>
    </source>
</evidence>
<dbReference type="OrthoDB" id="10261385at2759"/>
<comment type="catalytic activity">
    <reaction evidence="12">
        <text>tRNA(Trp) + L-tryptophan + ATP = L-tryptophyl-tRNA(Trp) + AMP + diphosphate + H(+)</text>
        <dbReference type="Rhea" id="RHEA:24080"/>
        <dbReference type="Rhea" id="RHEA-COMP:9671"/>
        <dbReference type="Rhea" id="RHEA-COMP:9705"/>
        <dbReference type="ChEBI" id="CHEBI:15378"/>
        <dbReference type="ChEBI" id="CHEBI:30616"/>
        <dbReference type="ChEBI" id="CHEBI:33019"/>
        <dbReference type="ChEBI" id="CHEBI:57912"/>
        <dbReference type="ChEBI" id="CHEBI:78442"/>
        <dbReference type="ChEBI" id="CHEBI:78535"/>
        <dbReference type="ChEBI" id="CHEBI:456215"/>
        <dbReference type="EC" id="6.1.1.2"/>
    </reaction>
</comment>
<dbReference type="EMBL" id="JAGRRH010000013">
    <property type="protein sequence ID" value="KAG7360068.1"/>
    <property type="molecule type" value="Genomic_DNA"/>
</dbReference>
<dbReference type="GO" id="GO:0006436">
    <property type="term" value="P:tryptophanyl-tRNA aminoacylation"/>
    <property type="evidence" value="ECO:0007669"/>
    <property type="project" value="InterPro"/>
</dbReference>
<evidence type="ECO:0000256" key="4">
    <source>
        <dbReference type="ARBA" id="ARBA00013782"/>
    </source>
</evidence>
<evidence type="ECO:0000313" key="14">
    <source>
        <dbReference type="Proteomes" id="UP000693970"/>
    </source>
</evidence>
<dbReference type="AlphaFoldDB" id="A0A9K3LDI5"/>
<evidence type="ECO:0000256" key="5">
    <source>
        <dbReference type="ARBA" id="ARBA00022490"/>
    </source>
</evidence>